<comment type="caution">
    <text evidence="1">The sequence shown here is derived from an EMBL/GenBank/DDBJ whole genome shotgun (WGS) entry which is preliminary data.</text>
</comment>
<organism evidence="1 2">
    <name type="scientific">Pleurodeles waltl</name>
    <name type="common">Iberian ribbed newt</name>
    <dbReference type="NCBI Taxonomy" id="8319"/>
    <lineage>
        <taxon>Eukaryota</taxon>
        <taxon>Metazoa</taxon>
        <taxon>Chordata</taxon>
        <taxon>Craniata</taxon>
        <taxon>Vertebrata</taxon>
        <taxon>Euteleostomi</taxon>
        <taxon>Amphibia</taxon>
        <taxon>Batrachia</taxon>
        <taxon>Caudata</taxon>
        <taxon>Salamandroidea</taxon>
        <taxon>Salamandridae</taxon>
        <taxon>Pleurodelinae</taxon>
        <taxon>Pleurodeles</taxon>
    </lineage>
</organism>
<dbReference type="AlphaFoldDB" id="A0AAV7LNM1"/>
<reference evidence="1" key="1">
    <citation type="journal article" date="2022" name="bioRxiv">
        <title>Sequencing and chromosome-scale assembly of the giantPleurodeles waltlgenome.</title>
        <authorList>
            <person name="Brown T."/>
            <person name="Elewa A."/>
            <person name="Iarovenko S."/>
            <person name="Subramanian E."/>
            <person name="Araus A.J."/>
            <person name="Petzold A."/>
            <person name="Susuki M."/>
            <person name="Suzuki K.-i.T."/>
            <person name="Hayashi T."/>
            <person name="Toyoda A."/>
            <person name="Oliveira C."/>
            <person name="Osipova E."/>
            <person name="Leigh N.D."/>
            <person name="Simon A."/>
            <person name="Yun M.H."/>
        </authorList>
    </citation>
    <scope>NUCLEOTIDE SEQUENCE</scope>
    <source>
        <strain evidence="1">20211129_DDA</strain>
        <tissue evidence="1">Liver</tissue>
    </source>
</reference>
<keyword evidence="2" id="KW-1185">Reference proteome</keyword>
<accession>A0AAV7LNM1</accession>
<dbReference type="EMBL" id="JANPWB010000015">
    <property type="protein sequence ID" value="KAJ1093132.1"/>
    <property type="molecule type" value="Genomic_DNA"/>
</dbReference>
<sequence>MSVETNHEEGRAGTDGGSMFIDLDNDYVGQDVGWELVSEREFPSNMDLCYQSQEDFLWETVDLGEFVTAQWPREVAKTGPRVGSRLSLDWMVHTQGLNIMEVSTLQRDGWDNAFASITALEKQRLGAEEWQKGSVTDPQKQTQ</sequence>
<proteinExistence type="predicted"/>
<protein>
    <submittedName>
        <fullName evidence="1">Uncharacterized protein</fullName>
    </submittedName>
</protein>
<name>A0AAV7LNM1_PLEWA</name>
<dbReference type="Proteomes" id="UP001066276">
    <property type="component" value="Chromosome 11"/>
</dbReference>
<evidence type="ECO:0000313" key="1">
    <source>
        <dbReference type="EMBL" id="KAJ1093132.1"/>
    </source>
</evidence>
<gene>
    <name evidence="1" type="ORF">NDU88_006241</name>
</gene>
<evidence type="ECO:0000313" key="2">
    <source>
        <dbReference type="Proteomes" id="UP001066276"/>
    </source>
</evidence>